<evidence type="ECO:0000256" key="1">
    <source>
        <dbReference type="SAM" id="SignalP"/>
    </source>
</evidence>
<gene>
    <name evidence="2" type="ORF">SPIRO4BDMA_50135</name>
</gene>
<proteinExistence type="predicted"/>
<keyword evidence="1" id="KW-0732">Signal</keyword>
<dbReference type="Pfam" id="PF13801">
    <property type="entry name" value="Metal_resist"/>
    <property type="match status" value="1"/>
</dbReference>
<organism evidence="2">
    <name type="scientific">uncultured spirochete</name>
    <dbReference type="NCBI Taxonomy" id="156406"/>
    <lineage>
        <taxon>Bacteria</taxon>
        <taxon>Pseudomonadati</taxon>
        <taxon>Spirochaetota</taxon>
        <taxon>Spirochaetia</taxon>
        <taxon>Spirochaetales</taxon>
        <taxon>environmental samples</taxon>
    </lineage>
</organism>
<dbReference type="EMBL" id="FWDO01000005">
    <property type="protein sequence ID" value="SLM18620.1"/>
    <property type="molecule type" value="Genomic_DNA"/>
</dbReference>
<evidence type="ECO:0000313" key="2">
    <source>
        <dbReference type="EMBL" id="SLM18620.1"/>
    </source>
</evidence>
<name>A0A3P3XQV2_9SPIR</name>
<reference evidence="2" key="1">
    <citation type="submission" date="2017-02" db="EMBL/GenBank/DDBJ databases">
        <authorList>
            <person name="Regsiter A."/>
            <person name="William W."/>
        </authorList>
    </citation>
    <scope>NUCLEOTIDE SEQUENCE</scope>
    <source>
        <strain evidence="2">BdmA 4</strain>
    </source>
</reference>
<dbReference type="InterPro" id="IPR025961">
    <property type="entry name" value="Metal_resist"/>
</dbReference>
<dbReference type="AlphaFoldDB" id="A0A3P3XQV2"/>
<feature type="chain" id="PRO_5018083714" description="Periplasmic heavy metal sensor" evidence="1">
    <location>
        <begin position="27"/>
        <end position="199"/>
    </location>
</feature>
<feature type="signal peptide" evidence="1">
    <location>
        <begin position="1"/>
        <end position="26"/>
    </location>
</feature>
<dbReference type="Gene3D" id="1.20.120.1490">
    <property type="match status" value="1"/>
</dbReference>
<protein>
    <recommendedName>
        <fullName evidence="3">Periplasmic heavy metal sensor</fullName>
    </recommendedName>
</protein>
<evidence type="ECO:0008006" key="3">
    <source>
        <dbReference type="Google" id="ProtNLM"/>
    </source>
</evidence>
<sequence>MRTSRKAITLLMVGAMFVAVTAGAFAQGFGQTGGPGATTPGYGYNYGYYWFGMQNEAPGFGPYGHGQQRGQGSMNAQPGFMGPQGAQRPQMPQGSMMGPTGMRGQSGFGAFSYYQYQKLSAEDKAKVEKIVQDAASQILPLQNEVRSERLLLNNLLWSASPDKAKVDESISKISDLQKQIQEIRADSIIEVNKIFQANQ</sequence>
<accession>A0A3P3XQV2</accession>